<evidence type="ECO:0000313" key="3">
    <source>
        <dbReference type="EMBL" id="SDO70714.1"/>
    </source>
</evidence>
<feature type="transmembrane region" description="Helical" evidence="2">
    <location>
        <begin position="38"/>
        <end position="59"/>
    </location>
</feature>
<evidence type="ECO:0000256" key="2">
    <source>
        <dbReference type="SAM" id="Phobius"/>
    </source>
</evidence>
<sequence length="185" mass="19040">MVTTMTDDLHDTPRHAPDETLQASERAGRRLRPSRRNAVLGAGALGILALGFAGGAAAWSATQHREATFDAGLATTPISQLSNASAVGIAGEVAEIYGNKFVVSDGAAKALVETGRAGEGGKLVTVGESITVQGRFRDGFLHASAIRHADQRIDELDPPPPPHRGPGHGARDAGPATLEAPADAN</sequence>
<feature type="compositionally biased region" description="Basic and acidic residues" evidence="1">
    <location>
        <begin position="7"/>
        <end position="18"/>
    </location>
</feature>
<evidence type="ECO:0000313" key="4">
    <source>
        <dbReference type="Proteomes" id="UP000198793"/>
    </source>
</evidence>
<name>A0A1H0LRH1_9HYPH</name>
<dbReference type="AlphaFoldDB" id="A0A1H0LRH1"/>
<keyword evidence="4" id="KW-1185">Reference proteome</keyword>
<dbReference type="EMBL" id="FNIT01000011">
    <property type="protein sequence ID" value="SDO70714.1"/>
    <property type="molecule type" value="Genomic_DNA"/>
</dbReference>
<dbReference type="SUPFAM" id="SSF101756">
    <property type="entry name" value="Hypothetical protein YgiW"/>
    <property type="match status" value="1"/>
</dbReference>
<evidence type="ECO:0000256" key="1">
    <source>
        <dbReference type="SAM" id="MobiDB-lite"/>
    </source>
</evidence>
<keyword evidence="2" id="KW-0472">Membrane</keyword>
<keyword evidence="2" id="KW-1133">Transmembrane helix</keyword>
<dbReference type="InterPro" id="IPR036700">
    <property type="entry name" value="BOBF_sf"/>
</dbReference>
<gene>
    <name evidence="3" type="ORF">SAMN05192530_11114</name>
</gene>
<proteinExistence type="predicted"/>
<reference evidence="3 4" key="1">
    <citation type="submission" date="2016-10" db="EMBL/GenBank/DDBJ databases">
        <authorList>
            <person name="de Groot N.N."/>
        </authorList>
    </citation>
    <scope>NUCLEOTIDE SEQUENCE [LARGE SCALE GENOMIC DNA]</scope>
    <source>
        <strain evidence="4">L7-484,KACC 16230,DSM 25025</strain>
    </source>
</reference>
<accession>A0A1H0LRH1</accession>
<feature type="region of interest" description="Disordered" evidence="1">
    <location>
        <begin position="1"/>
        <end position="32"/>
    </location>
</feature>
<dbReference type="Proteomes" id="UP000198793">
    <property type="component" value="Unassembled WGS sequence"/>
</dbReference>
<feature type="region of interest" description="Disordered" evidence="1">
    <location>
        <begin position="149"/>
        <end position="185"/>
    </location>
</feature>
<keyword evidence="2" id="KW-0812">Transmembrane</keyword>
<protein>
    <submittedName>
        <fullName evidence="3">Uncharacterized protein</fullName>
    </submittedName>
</protein>
<organism evidence="3 4">
    <name type="scientific">Aureimonas jatrophae</name>
    <dbReference type="NCBI Taxonomy" id="1166073"/>
    <lineage>
        <taxon>Bacteria</taxon>
        <taxon>Pseudomonadati</taxon>
        <taxon>Pseudomonadota</taxon>
        <taxon>Alphaproteobacteria</taxon>
        <taxon>Hyphomicrobiales</taxon>
        <taxon>Aurantimonadaceae</taxon>
        <taxon>Aureimonas</taxon>
    </lineage>
</organism>